<organism evidence="2 3">
    <name type="scientific">Trichogramma brassicae</name>
    <dbReference type="NCBI Taxonomy" id="86971"/>
    <lineage>
        <taxon>Eukaryota</taxon>
        <taxon>Metazoa</taxon>
        <taxon>Ecdysozoa</taxon>
        <taxon>Arthropoda</taxon>
        <taxon>Hexapoda</taxon>
        <taxon>Insecta</taxon>
        <taxon>Pterygota</taxon>
        <taxon>Neoptera</taxon>
        <taxon>Endopterygota</taxon>
        <taxon>Hymenoptera</taxon>
        <taxon>Apocrita</taxon>
        <taxon>Proctotrupomorpha</taxon>
        <taxon>Chalcidoidea</taxon>
        <taxon>Trichogrammatidae</taxon>
        <taxon>Trichogramma</taxon>
    </lineage>
</organism>
<name>A0A6H5J2B8_9HYME</name>
<feature type="compositionally biased region" description="Basic residues" evidence="1">
    <location>
        <begin position="41"/>
        <end position="53"/>
    </location>
</feature>
<dbReference type="Proteomes" id="UP000479190">
    <property type="component" value="Unassembled WGS sequence"/>
</dbReference>
<accession>A0A6H5J2B8</accession>
<proteinExistence type="predicted"/>
<evidence type="ECO:0000313" key="2">
    <source>
        <dbReference type="EMBL" id="CAB0042480.1"/>
    </source>
</evidence>
<evidence type="ECO:0000313" key="3">
    <source>
        <dbReference type="Proteomes" id="UP000479190"/>
    </source>
</evidence>
<gene>
    <name evidence="2" type="ORF">TBRA_LOCUS14098</name>
</gene>
<feature type="compositionally biased region" description="Basic and acidic residues" evidence="1">
    <location>
        <begin position="29"/>
        <end position="40"/>
    </location>
</feature>
<evidence type="ECO:0000256" key="1">
    <source>
        <dbReference type="SAM" id="MobiDB-lite"/>
    </source>
</evidence>
<reference evidence="2 3" key="1">
    <citation type="submission" date="2020-02" db="EMBL/GenBank/DDBJ databases">
        <authorList>
            <person name="Ferguson B K."/>
        </authorList>
    </citation>
    <scope>NUCLEOTIDE SEQUENCE [LARGE SCALE GENOMIC DNA]</scope>
</reference>
<keyword evidence="3" id="KW-1185">Reference proteome</keyword>
<sequence>MRSRSSWAGQVNLQVVRKEHAGRATVPQRADDRIDEGSKENRRRRGSLWHPRRQRQEVRGGAITAGHGLRSVAEVGEYKAQSISREAQLTQPLQEYSVIKRIERTLEIEQNHDRHMPDLDRSSSVLDDPQQRRLGAIAPSKVDDHLLGIKPITSPGQSITHPLSQKMYLMAGLLSGRHSKIRDTQKML</sequence>
<dbReference type="AlphaFoldDB" id="A0A6H5J2B8"/>
<dbReference type="EMBL" id="CADCXV010001197">
    <property type="protein sequence ID" value="CAB0042480.1"/>
    <property type="molecule type" value="Genomic_DNA"/>
</dbReference>
<feature type="region of interest" description="Disordered" evidence="1">
    <location>
        <begin position="18"/>
        <end position="61"/>
    </location>
</feature>
<protein>
    <submittedName>
        <fullName evidence="2">Uncharacterized protein</fullName>
    </submittedName>
</protein>